<gene>
    <name evidence="2" type="ORF">DS2_17557</name>
</gene>
<sequence length="72" mass="7955">MDSIFIIAFAVSVLWLIAVVPVTYVKELLRFVGAVLPLILFMLGYIDNDGITIIFVGLCFFGFPVLSTSLLK</sequence>
<feature type="transmembrane region" description="Helical" evidence="1">
    <location>
        <begin position="6"/>
        <end position="23"/>
    </location>
</feature>
<keyword evidence="1" id="KW-0812">Transmembrane</keyword>
<name>W7Q8P5_9ALTE</name>
<dbReference type="EMBL" id="ARZY01000048">
    <property type="protein sequence ID" value="EWH08371.1"/>
    <property type="molecule type" value="Genomic_DNA"/>
</dbReference>
<dbReference type="AlphaFoldDB" id="W7Q8P5"/>
<dbReference type="STRING" id="1328313.DS2_17557"/>
<comment type="caution">
    <text evidence="2">The sequence shown here is derived from an EMBL/GenBank/DDBJ whole genome shotgun (WGS) entry which is preliminary data.</text>
</comment>
<evidence type="ECO:0000256" key="1">
    <source>
        <dbReference type="SAM" id="Phobius"/>
    </source>
</evidence>
<evidence type="ECO:0000313" key="2">
    <source>
        <dbReference type="EMBL" id="EWH08371.1"/>
    </source>
</evidence>
<accession>W7Q8P5</accession>
<dbReference type="Proteomes" id="UP000019276">
    <property type="component" value="Unassembled WGS sequence"/>
</dbReference>
<protein>
    <submittedName>
        <fullName evidence="2">Uncharacterized protein</fullName>
    </submittedName>
</protein>
<feature type="transmembrane region" description="Helical" evidence="1">
    <location>
        <begin position="28"/>
        <end position="46"/>
    </location>
</feature>
<feature type="transmembrane region" description="Helical" evidence="1">
    <location>
        <begin position="52"/>
        <end position="71"/>
    </location>
</feature>
<keyword evidence="3" id="KW-1185">Reference proteome</keyword>
<evidence type="ECO:0000313" key="3">
    <source>
        <dbReference type="Proteomes" id="UP000019276"/>
    </source>
</evidence>
<reference evidence="2 3" key="1">
    <citation type="journal article" date="2014" name="Genome Announc.">
        <title>Draft Genome Sequence of the Agar-Degrading Bacterium Catenovulum sp. Strain DS-2, Isolated from Intestines of Haliotis diversicolor.</title>
        <authorList>
            <person name="Shan D."/>
            <person name="Li X."/>
            <person name="Gu Z."/>
            <person name="Wei G."/>
            <person name="Gao Z."/>
            <person name="Shao Z."/>
        </authorList>
    </citation>
    <scope>NUCLEOTIDE SEQUENCE [LARGE SCALE GENOMIC DNA]</scope>
    <source>
        <strain evidence="2 3">DS-2</strain>
    </source>
</reference>
<proteinExistence type="predicted"/>
<keyword evidence="1" id="KW-1133">Transmembrane helix</keyword>
<dbReference type="RefSeq" id="WP_035016286.1">
    <property type="nucleotide sequence ID" value="NZ_ARZY01000048.1"/>
</dbReference>
<organism evidence="2 3">
    <name type="scientific">Catenovulum agarivorans DS-2</name>
    <dbReference type="NCBI Taxonomy" id="1328313"/>
    <lineage>
        <taxon>Bacteria</taxon>
        <taxon>Pseudomonadati</taxon>
        <taxon>Pseudomonadota</taxon>
        <taxon>Gammaproteobacteria</taxon>
        <taxon>Alteromonadales</taxon>
        <taxon>Alteromonadaceae</taxon>
        <taxon>Catenovulum</taxon>
    </lineage>
</organism>
<keyword evidence="1" id="KW-0472">Membrane</keyword>